<dbReference type="AlphaFoldDB" id="A0A9D4A5S9"/>
<evidence type="ECO:0000313" key="2">
    <source>
        <dbReference type="Proteomes" id="UP000828251"/>
    </source>
</evidence>
<organism evidence="1 2">
    <name type="scientific">Gossypium stocksii</name>
    <dbReference type="NCBI Taxonomy" id="47602"/>
    <lineage>
        <taxon>Eukaryota</taxon>
        <taxon>Viridiplantae</taxon>
        <taxon>Streptophyta</taxon>
        <taxon>Embryophyta</taxon>
        <taxon>Tracheophyta</taxon>
        <taxon>Spermatophyta</taxon>
        <taxon>Magnoliopsida</taxon>
        <taxon>eudicotyledons</taxon>
        <taxon>Gunneridae</taxon>
        <taxon>Pentapetalae</taxon>
        <taxon>rosids</taxon>
        <taxon>malvids</taxon>
        <taxon>Malvales</taxon>
        <taxon>Malvaceae</taxon>
        <taxon>Malvoideae</taxon>
        <taxon>Gossypium</taxon>
    </lineage>
</organism>
<gene>
    <name evidence="1" type="ORF">J1N35_017072</name>
</gene>
<sequence length="199" mass="23178">MDLEYNGQLRTLSFSRGQIRMVERAGKIEMYLNSNDRLEFLGIVQPKVQLILRWVFGAFCRSFIIFWSAIECGKELEFIKRVTGFQLGRLPERYLRVSLVTRKLTAKECAPLIEKITARTNSWSSEKLSYAGILQLIEIVIYNIQAYWCRQVLLPKGVLKKISQIRSRYFGARVNWHKICSPKAQGELGLKKLEDWNKA</sequence>
<proteinExistence type="predicted"/>
<dbReference type="EMBL" id="JAIQCV010000006">
    <property type="protein sequence ID" value="KAH1089815.1"/>
    <property type="molecule type" value="Genomic_DNA"/>
</dbReference>
<dbReference type="Proteomes" id="UP000828251">
    <property type="component" value="Unassembled WGS sequence"/>
</dbReference>
<dbReference type="PANTHER" id="PTHR33116">
    <property type="entry name" value="REVERSE TRANSCRIPTASE ZINC-BINDING DOMAIN-CONTAINING PROTEIN-RELATED-RELATED"/>
    <property type="match status" value="1"/>
</dbReference>
<dbReference type="OrthoDB" id="1244997at2759"/>
<name>A0A9D4A5S9_9ROSI</name>
<dbReference type="PANTHER" id="PTHR33116:SF80">
    <property type="entry name" value="REVERSE TRANSCRIPTASE ZINC-BINDING DOMAIN-CONTAINING PROTEIN"/>
    <property type="match status" value="1"/>
</dbReference>
<protein>
    <submittedName>
        <fullName evidence="1">Uncharacterized protein</fullName>
    </submittedName>
</protein>
<accession>A0A9D4A5S9</accession>
<evidence type="ECO:0000313" key="1">
    <source>
        <dbReference type="EMBL" id="KAH1089815.1"/>
    </source>
</evidence>
<comment type="caution">
    <text evidence="1">The sequence shown here is derived from an EMBL/GenBank/DDBJ whole genome shotgun (WGS) entry which is preliminary data.</text>
</comment>
<keyword evidence="2" id="KW-1185">Reference proteome</keyword>
<reference evidence="1 2" key="1">
    <citation type="journal article" date="2021" name="Plant Biotechnol. J.">
        <title>Multi-omics assisted identification of the key and species-specific regulatory components of drought-tolerant mechanisms in Gossypium stocksii.</title>
        <authorList>
            <person name="Yu D."/>
            <person name="Ke L."/>
            <person name="Zhang D."/>
            <person name="Wu Y."/>
            <person name="Sun Y."/>
            <person name="Mei J."/>
            <person name="Sun J."/>
            <person name="Sun Y."/>
        </authorList>
    </citation>
    <scope>NUCLEOTIDE SEQUENCE [LARGE SCALE GENOMIC DNA]</scope>
    <source>
        <strain evidence="2">cv. E1</strain>
        <tissue evidence="1">Leaf</tissue>
    </source>
</reference>